<evidence type="ECO:0000313" key="1">
    <source>
        <dbReference type="EMBL" id="AEO64587.1"/>
    </source>
</evidence>
<reference evidence="1 2" key="1">
    <citation type="journal article" date="2011" name="Nat. Biotechnol.">
        <title>Comparative genomic analysis of the thermophilic biomass-degrading fungi Myceliophthora thermophila and Thielavia terrestris.</title>
        <authorList>
            <person name="Berka R.M."/>
            <person name="Grigoriev I.V."/>
            <person name="Otillar R."/>
            <person name="Salamov A."/>
            <person name="Grimwood J."/>
            <person name="Reid I."/>
            <person name="Ishmael N."/>
            <person name="John T."/>
            <person name="Darmond C."/>
            <person name="Moisan M.-C."/>
            <person name="Henrissat B."/>
            <person name="Coutinho P.M."/>
            <person name="Lombard V."/>
            <person name="Natvig D.O."/>
            <person name="Lindquist E."/>
            <person name="Schmutz J."/>
            <person name="Lucas S."/>
            <person name="Harris P."/>
            <person name="Powlowski J."/>
            <person name="Bellemare A."/>
            <person name="Taylor D."/>
            <person name="Butler G."/>
            <person name="de Vries R.P."/>
            <person name="Allijn I.E."/>
            <person name="van den Brink J."/>
            <person name="Ushinsky S."/>
            <person name="Storms R."/>
            <person name="Powell A.J."/>
            <person name="Paulsen I.T."/>
            <person name="Elbourne L.D.H."/>
            <person name="Baker S.E."/>
            <person name="Magnuson J."/>
            <person name="LaBoissiere S."/>
            <person name="Clutterbuck A.J."/>
            <person name="Martinez D."/>
            <person name="Wogulis M."/>
            <person name="de Leon A.L."/>
            <person name="Rey M.W."/>
            <person name="Tsang A."/>
        </authorList>
    </citation>
    <scope>NUCLEOTIDE SEQUENCE [LARGE SCALE GENOMIC DNA]</scope>
    <source>
        <strain evidence="2">ATCC 38088 / NRRL 8126</strain>
    </source>
</reference>
<dbReference type="eggNOG" id="ENOG502SH8N">
    <property type="taxonomic scope" value="Eukaryota"/>
</dbReference>
<dbReference type="HOGENOM" id="CLU_1670608_0_0_1"/>
<name>G2QUY9_THETT</name>
<dbReference type="EMBL" id="CP003009">
    <property type="protein sequence ID" value="AEO64587.1"/>
    <property type="molecule type" value="Genomic_DNA"/>
</dbReference>
<keyword evidence="2" id="KW-1185">Reference proteome</keyword>
<dbReference type="Proteomes" id="UP000008181">
    <property type="component" value="Chromosome 1"/>
</dbReference>
<dbReference type="AlphaFoldDB" id="G2QUY9"/>
<dbReference type="RefSeq" id="XP_003650923.1">
    <property type="nucleotide sequence ID" value="XM_003650875.1"/>
</dbReference>
<proteinExistence type="predicted"/>
<dbReference type="STRING" id="578455.G2QUY9"/>
<protein>
    <submittedName>
        <fullName evidence="1">Uncharacterized protein</fullName>
    </submittedName>
</protein>
<dbReference type="OrthoDB" id="6612291at2759"/>
<sequence length="158" mass="18279">MGIYRLIAEVSHALSGCFCACFQQQRHDSAEQRMYCRGDKFETHLSQESAGDYGFHGASPWERWQLLNFYRHVFRQPRFDAREMLAARRDAADPGALEDYLDCLLPGFRRQMANFVLADAMFPRLRVRVRFPDGRPYCSCVVHETYRPPGLCGGLYVS</sequence>
<dbReference type="KEGG" id="ttt:THITE_2110883"/>
<accession>G2QUY9</accession>
<evidence type="ECO:0000313" key="2">
    <source>
        <dbReference type="Proteomes" id="UP000008181"/>
    </source>
</evidence>
<gene>
    <name evidence="1" type="ORF">THITE_2110883</name>
</gene>
<dbReference type="GeneID" id="11521598"/>
<organism evidence="1 2">
    <name type="scientific">Thermothielavioides terrestris (strain ATCC 38088 / NRRL 8126)</name>
    <name type="common">Thielavia terrestris</name>
    <dbReference type="NCBI Taxonomy" id="578455"/>
    <lineage>
        <taxon>Eukaryota</taxon>
        <taxon>Fungi</taxon>
        <taxon>Dikarya</taxon>
        <taxon>Ascomycota</taxon>
        <taxon>Pezizomycotina</taxon>
        <taxon>Sordariomycetes</taxon>
        <taxon>Sordariomycetidae</taxon>
        <taxon>Sordariales</taxon>
        <taxon>Chaetomiaceae</taxon>
        <taxon>Thermothielavioides</taxon>
        <taxon>Thermothielavioides terrestris</taxon>
    </lineage>
</organism>